<keyword evidence="1" id="KW-0732">Signal</keyword>
<reference evidence="2 3" key="1">
    <citation type="journal article" date="2017" name="Curr. Biol.">
        <title>Genome architecture and evolution of a unichromosomal asexual nematode.</title>
        <authorList>
            <person name="Fradin H."/>
            <person name="Zegar C."/>
            <person name="Gutwein M."/>
            <person name="Lucas J."/>
            <person name="Kovtun M."/>
            <person name="Corcoran D."/>
            <person name="Baugh L.R."/>
            <person name="Kiontke K."/>
            <person name="Gunsalus K."/>
            <person name="Fitch D.H."/>
            <person name="Piano F."/>
        </authorList>
    </citation>
    <scope>NUCLEOTIDE SEQUENCE [LARGE SCALE GENOMIC DNA]</scope>
    <source>
        <strain evidence="2">PF1309</strain>
    </source>
</reference>
<evidence type="ECO:0000313" key="2">
    <source>
        <dbReference type="EMBL" id="PAV65979.1"/>
    </source>
</evidence>
<feature type="chain" id="PRO_5012923298" description="Lipoprotein" evidence="1">
    <location>
        <begin position="22"/>
        <end position="105"/>
    </location>
</feature>
<dbReference type="Proteomes" id="UP000218231">
    <property type="component" value="Unassembled WGS sequence"/>
</dbReference>
<evidence type="ECO:0000313" key="3">
    <source>
        <dbReference type="Proteomes" id="UP000218231"/>
    </source>
</evidence>
<comment type="caution">
    <text evidence="2">The sequence shown here is derived from an EMBL/GenBank/DDBJ whole genome shotgun (WGS) entry which is preliminary data.</text>
</comment>
<dbReference type="AlphaFoldDB" id="A0A2A2JWN9"/>
<evidence type="ECO:0008006" key="4">
    <source>
        <dbReference type="Google" id="ProtNLM"/>
    </source>
</evidence>
<evidence type="ECO:0000256" key="1">
    <source>
        <dbReference type="SAM" id="SignalP"/>
    </source>
</evidence>
<sequence length="105" mass="11339">MKKVAFAAWPTFPALVVLASCATTGFQQSSFELIVEGNEASYPVFETAAKDCGYDGLRKFPGATVQNNITVGPHYNLSRVRSRAARCTTDWVDAHPEAGLKISGE</sequence>
<feature type="signal peptide" evidence="1">
    <location>
        <begin position="1"/>
        <end position="21"/>
    </location>
</feature>
<name>A0A2A2JWN9_9BILA</name>
<organism evidence="2 3">
    <name type="scientific">Diploscapter pachys</name>
    <dbReference type="NCBI Taxonomy" id="2018661"/>
    <lineage>
        <taxon>Eukaryota</taxon>
        <taxon>Metazoa</taxon>
        <taxon>Ecdysozoa</taxon>
        <taxon>Nematoda</taxon>
        <taxon>Chromadorea</taxon>
        <taxon>Rhabditida</taxon>
        <taxon>Rhabditina</taxon>
        <taxon>Rhabditomorpha</taxon>
        <taxon>Rhabditoidea</taxon>
        <taxon>Rhabditidae</taxon>
        <taxon>Diploscapter</taxon>
    </lineage>
</organism>
<keyword evidence="3" id="KW-1185">Reference proteome</keyword>
<protein>
    <recommendedName>
        <fullName evidence="4">Lipoprotein</fullName>
    </recommendedName>
</protein>
<proteinExistence type="predicted"/>
<accession>A0A2A2JWN9</accession>
<gene>
    <name evidence="2" type="ORF">WR25_22991</name>
</gene>
<dbReference type="EMBL" id="LIAE01010177">
    <property type="protein sequence ID" value="PAV65979.1"/>
    <property type="molecule type" value="Genomic_DNA"/>
</dbReference>
<dbReference type="PROSITE" id="PS51257">
    <property type="entry name" value="PROKAR_LIPOPROTEIN"/>
    <property type="match status" value="1"/>
</dbReference>